<dbReference type="PANTHER" id="PTHR33337">
    <property type="entry name" value="GFA DOMAIN-CONTAINING PROTEIN"/>
    <property type="match status" value="1"/>
</dbReference>
<evidence type="ECO:0000313" key="7">
    <source>
        <dbReference type="Proteomes" id="UP000037507"/>
    </source>
</evidence>
<evidence type="ECO:0000313" key="6">
    <source>
        <dbReference type="EMBL" id="PVE43353.1"/>
    </source>
</evidence>
<dbReference type="PANTHER" id="PTHR33337:SF40">
    <property type="entry name" value="CENP-V_GFA DOMAIN-CONTAINING PROTEIN-RELATED"/>
    <property type="match status" value="1"/>
</dbReference>
<keyword evidence="3" id="KW-0862">Zinc</keyword>
<gene>
    <name evidence="6" type="ORF">H663_007255</name>
</gene>
<protein>
    <submittedName>
        <fullName evidence="6">Ribulose phosphate epimerase</fullName>
    </submittedName>
</protein>
<dbReference type="GO" id="GO:0046872">
    <property type="term" value="F:metal ion binding"/>
    <property type="evidence" value="ECO:0007669"/>
    <property type="project" value="UniProtKB-KW"/>
</dbReference>
<sequence>MKTKQYEGGCICGSIRFRATGEPGKPHTCSCESCRNHSGSLTLTWVEFPAQNVEWVGPGGSPSIWRSSSYSSRAFCSTCGSTIGAIDDEPTVALVTGIFDKPHLKEFAPTYHSYVSRRPRWWHVKSDHECSGKA</sequence>
<dbReference type="RefSeq" id="WP_083451074.1">
    <property type="nucleotide sequence ID" value="NZ_LFYT02000006.1"/>
</dbReference>
<dbReference type="InterPro" id="IPR006913">
    <property type="entry name" value="CENP-V/GFA"/>
</dbReference>
<dbReference type="AlphaFoldDB" id="A0A2T7UF68"/>
<dbReference type="Gene3D" id="3.90.1590.10">
    <property type="entry name" value="glutathione-dependent formaldehyde- activating enzyme (gfa)"/>
    <property type="match status" value="1"/>
</dbReference>
<dbReference type="PROSITE" id="PS51891">
    <property type="entry name" value="CENP_V_GFA"/>
    <property type="match status" value="1"/>
</dbReference>
<reference evidence="6" key="1">
    <citation type="submission" date="2017-04" db="EMBL/GenBank/DDBJ databases">
        <title>Unexpected and diverse lifestyles within the genus Limnohabitans.</title>
        <authorList>
            <person name="Kasalicky V."/>
            <person name="Mehrshad M."/>
            <person name="Andrei S.-A."/>
            <person name="Salcher M."/>
            <person name="Kratochvilova H."/>
            <person name="Simek K."/>
            <person name="Ghai R."/>
        </authorList>
    </citation>
    <scope>NUCLEOTIDE SEQUENCE [LARGE SCALE GENOMIC DNA]</scope>
    <source>
        <strain evidence="6">II-D5</strain>
    </source>
</reference>
<evidence type="ECO:0000256" key="2">
    <source>
        <dbReference type="ARBA" id="ARBA00022723"/>
    </source>
</evidence>
<evidence type="ECO:0000256" key="3">
    <source>
        <dbReference type="ARBA" id="ARBA00022833"/>
    </source>
</evidence>
<dbReference type="Proteomes" id="UP000037507">
    <property type="component" value="Unassembled WGS sequence"/>
</dbReference>
<comment type="caution">
    <text evidence="6">The sequence shown here is derived from an EMBL/GenBank/DDBJ whole genome shotgun (WGS) entry which is preliminary data.</text>
</comment>
<name>A0A2T7UF68_9BURK</name>
<dbReference type="InterPro" id="IPR011057">
    <property type="entry name" value="Mss4-like_sf"/>
</dbReference>
<dbReference type="EMBL" id="LFYT02000006">
    <property type="protein sequence ID" value="PVE43353.1"/>
    <property type="molecule type" value="Genomic_DNA"/>
</dbReference>
<evidence type="ECO:0000256" key="4">
    <source>
        <dbReference type="ARBA" id="ARBA00023239"/>
    </source>
</evidence>
<dbReference type="SUPFAM" id="SSF51316">
    <property type="entry name" value="Mss4-like"/>
    <property type="match status" value="1"/>
</dbReference>
<evidence type="ECO:0000259" key="5">
    <source>
        <dbReference type="PROSITE" id="PS51891"/>
    </source>
</evidence>
<keyword evidence="7" id="KW-1185">Reference proteome</keyword>
<proteinExistence type="inferred from homology"/>
<organism evidence="6 7">
    <name type="scientific">Limnohabitans planktonicus II-D5</name>
    <dbReference type="NCBI Taxonomy" id="1293045"/>
    <lineage>
        <taxon>Bacteria</taxon>
        <taxon>Pseudomonadati</taxon>
        <taxon>Pseudomonadota</taxon>
        <taxon>Betaproteobacteria</taxon>
        <taxon>Burkholderiales</taxon>
        <taxon>Comamonadaceae</taxon>
        <taxon>Limnohabitans</taxon>
    </lineage>
</organism>
<dbReference type="OrthoDB" id="327703at2"/>
<keyword evidence="2" id="KW-0479">Metal-binding</keyword>
<dbReference type="Pfam" id="PF04828">
    <property type="entry name" value="GFA"/>
    <property type="match status" value="1"/>
</dbReference>
<feature type="domain" description="CENP-V/GFA" evidence="5">
    <location>
        <begin position="6"/>
        <end position="123"/>
    </location>
</feature>
<comment type="similarity">
    <text evidence="1">Belongs to the Gfa family.</text>
</comment>
<accession>A0A2T7UF68</accession>
<keyword evidence="4" id="KW-0456">Lyase</keyword>
<dbReference type="GO" id="GO:0016846">
    <property type="term" value="F:carbon-sulfur lyase activity"/>
    <property type="evidence" value="ECO:0007669"/>
    <property type="project" value="InterPro"/>
</dbReference>
<evidence type="ECO:0000256" key="1">
    <source>
        <dbReference type="ARBA" id="ARBA00005495"/>
    </source>
</evidence>